<comment type="caution">
    <text evidence="1">The sequence shown here is derived from an EMBL/GenBank/DDBJ whole genome shotgun (WGS) entry which is preliminary data.</text>
</comment>
<gene>
    <name evidence="1" type="ORF">C943_00829</name>
</gene>
<dbReference type="Proteomes" id="UP000010953">
    <property type="component" value="Unassembled WGS sequence"/>
</dbReference>
<dbReference type="EMBL" id="AMZY02000011">
    <property type="protein sequence ID" value="EMS32823.1"/>
    <property type="molecule type" value="Genomic_DNA"/>
</dbReference>
<sequence>MIYTIGKKRLFKAFFGSGLCRAKYGKGSPNLLFQTCIM</sequence>
<dbReference type="STRING" id="1239962.C943_00829"/>
<protein>
    <submittedName>
        <fullName evidence="1">Uncharacterized protein</fullName>
    </submittedName>
</protein>
<dbReference type="AlphaFoldDB" id="M7XE59"/>
<dbReference type="InParanoid" id="M7XE59"/>
<reference evidence="1" key="1">
    <citation type="submission" date="2013-01" db="EMBL/GenBank/DDBJ databases">
        <title>Genome assembly of Mariniradius saccharolyticus AK6.</title>
        <authorList>
            <person name="Vaidya B."/>
            <person name="Khatri I."/>
            <person name="Tanuku N.R.S."/>
            <person name="Subramanian S."/>
            <person name="Pinnaka A."/>
        </authorList>
    </citation>
    <scope>NUCLEOTIDE SEQUENCE [LARGE SCALE GENOMIC DNA]</scope>
    <source>
        <strain evidence="1">AK6</strain>
    </source>
</reference>
<evidence type="ECO:0000313" key="2">
    <source>
        <dbReference type="Proteomes" id="UP000010953"/>
    </source>
</evidence>
<accession>M7XE59</accession>
<organism evidence="1 2">
    <name type="scientific">Mariniradius saccharolyticus AK6</name>
    <dbReference type="NCBI Taxonomy" id="1239962"/>
    <lineage>
        <taxon>Bacteria</taxon>
        <taxon>Pseudomonadati</taxon>
        <taxon>Bacteroidota</taxon>
        <taxon>Cytophagia</taxon>
        <taxon>Cytophagales</taxon>
        <taxon>Cyclobacteriaceae</taxon>
        <taxon>Mariniradius</taxon>
    </lineage>
</organism>
<keyword evidence="2" id="KW-1185">Reference proteome</keyword>
<evidence type="ECO:0000313" key="1">
    <source>
        <dbReference type="EMBL" id="EMS32823.1"/>
    </source>
</evidence>
<proteinExistence type="predicted"/>
<name>M7XE59_9BACT</name>